<dbReference type="PANTHER" id="PTHR45641:SF1">
    <property type="entry name" value="AAA+ ATPASE DOMAIN-CONTAINING PROTEIN"/>
    <property type="match status" value="1"/>
</dbReference>
<feature type="repeat" description="TPR" evidence="3">
    <location>
        <begin position="512"/>
        <end position="545"/>
    </location>
</feature>
<dbReference type="PANTHER" id="PTHR45641">
    <property type="entry name" value="TETRATRICOPEPTIDE REPEAT PROTEIN (AFU_ORTHOLOGUE AFUA_6G03870)"/>
    <property type="match status" value="1"/>
</dbReference>
<organism evidence="4 5">
    <name type="scientific">Seminavis robusta</name>
    <dbReference type="NCBI Taxonomy" id="568900"/>
    <lineage>
        <taxon>Eukaryota</taxon>
        <taxon>Sar</taxon>
        <taxon>Stramenopiles</taxon>
        <taxon>Ochrophyta</taxon>
        <taxon>Bacillariophyta</taxon>
        <taxon>Bacillariophyceae</taxon>
        <taxon>Bacillariophycidae</taxon>
        <taxon>Naviculales</taxon>
        <taxon>Naviculaceae</taxon>
        <taxon>Seminavis</taxon>
    </lineage>
</organism>
<evidence type="ECO:0000256" key="3">
    <source>
        <dbReference type="PROSITE-ProRule" id="PRU00339"/>
    </source>
</evidence>
<dbReference type="SUPFAM" id="SSF48452">
    <property type="entry name" value="TPR-like"/>
    <property type="match status" value="3"/>
</dbReference>
<dbReference type="PROSITE" id="PS50005">
    <property type="entry name" value="TPR"/>
    <property type="match status" value="5"/>
</dbReference>
<accession>A0A9N8D9X3</accession>
<reference evidence="4" key="1">
    <citation type="submission" date="2020-06" db="EMBL/GenBank/DDBJ databases">
        <authorList>
            <consortium name="Plant Systems Biology data submission"/>
        </authorList>
    </citation>
    <scope>NUCLEOTIDE SEQUENCE</scope>
    <source>
        <strain evidence="4">D6</strain>
    </source>
</reference>
<dbReference type="InterPro" id="IPR011990">
    <property type="entry name" value="TPR-like_helical_dom_sf"/>
</dbReference>
<name>A0A9N8D9X3_9STRA</name>
<feature type="repeat" description="TPR" evidence="3">
    <location>
        <begin position="554"/>
        <end position="587"/>
    </location>
</feature>
<dbReference type="EMBL" id="CAICTM010000011">
    <property type="protein sequence ID" value="CAB9496891.1"/>
    <property type="molecule type" value="Genomic_DNA"/>
</dbReference>
<dbReference type="OrthoDB" id="38877at2759"/>
<dbReference type="Pfam" id="PF13424">
    <property type="entry name" value="TPR_12"/>
    <property type="match status" value="3"/>
</dbReference>
<feature type="repeat" description="TPR" evidence="3">
    <location>
        <begin position="470"/>
        <end position="503"/>
    </location>
</feature>
<comment type="caution">
    <text evidence="4">The sequence shown here is derived from an EMBL/GenBank/DDBJ whole genome shotgun (WGS) entry which is preliminary data.</text>
</comment>
<feature type="repeat" description="TPR" evidence="3">
    <location>
        <begin position="638"/>
        <end position="671"/>
    </location>
</feature>
<dbReference type="Pfam" id="PF13374">
    <property type="entry name" value="TPR_10"/>
    <property type="match status" value="2"/>
</dbReference>
<evidence type="ECO:0000313" key="5">
    <source>
        <dbReference type="Proteomes" id="UP001153069"/>
    </source>
</evidence>
<keyword evidence="5" id="KW-1185">Reference proteome</keyword>
<dbReference type="InterPro" id="IPR019734">
    <property type="entry name" value="TPR_rpt"/>
</dbReference>
<keyword evidence="1" id="KW-0677">Repeat</keyword>
<dbReference type="PRINTS" id="PR00381">
    <property type="entry name" value="KINESINLIGHT"/>
</dbReference>
<keyword evidence="2 3" id="KW-0802">TPR repeat</keyword>
<dbReference type="SMART" id="SM00028">
    <property type="entry name" value="TPR"/>
    <property type="match status" value="8"/>
</dbReference>
<sequence length="739" mass="81207">MSATGSATTVSDLGNFQTWMQQYSNDKHPHGPPLEDLLSLAIQLCLQSERASDDGGISNITGGSVFLYANLHSRLILSVASSSQNGGNTNDDETNNQCSDQFVTWQGIHQDWFANVFLALPEVKQLMSFGCPMWFLRCAGILVILYGRTNGGLPKGGAPATASLEDLLFLPSPSDGETARQQPTKNATTFISFTGSYTIEQFTSLINSSPELAESSSYLWIDTFCVNQFAWTQRKDDKMKAFKRGFMEELKQQVCNIQATALLLPKWDELAALKQIWVIWEIFSTVEGGAELSLVIHPEEQARFEASVISNREGINALYKALGDTRVQNAQATVQSDRTMILNHVESTVGCAVLNNRVNEVLRGWIQNVLSELVEARDKTNGEGYALFCNEIGVIFNYNGVHDKAMGMHQKALAIQEAVHGKDHPLPATTYHNMGGVLDAKGDYDGAMAMYEQALTIREAILGKNHIDTADTYNNMGSVLNSKGNYDEALVLYQKALEIRESVLGKDHPDVAQSYNNIGNLLDTKGGYDQALVVFKKALEVDETVHGQNHPSTATAYNNIAGVLENMGDCDQALEMYERALTIRESVLGKGHPGTATTYNNIAFVLGNKGDNDRSLAMHEKALAIWERVYGKDHPSTATTYNNIAFVLKGKGDYDQALAMYEKALAIRESMHGENHPDIAVSCNNIAGVMYRKGDFDGALSMFKKALSILEVVFGKGYPYTKGCLQSIEVVEDKIRSGD</sequence>
<dbReference type="PROSITE" id="PS50293">
    <property type="entry name" value="TPR_REGION"/>
    <property type="match status" value="2"/>
</dbReference>
<dbReference type="Proteomes" id="UP001153069">
    <property type="component" value="Unassembled WGS sequence"/>
</dbReference>
<feature type="repeat" description="TPR" evidence="3">
    <location>
        <begin position="428"/>
        <end position="461"/>
    </location>
</feature>
<protein>
    <submittedName>
        <fullName evidence="4">Kinesin light chain</fullName>
    </submittedName>
</protein>
<evidence type="ECO:0000256" key="1">
    <source>
        <dbReference type="ARBA" id="ARBA00022737"/>
    </source>
</evidence>
<evidence type="ECO:0000313" key="4">
    <source>
        <dbReference type="EMBL" id="CAB9496891.1"/>
    </source>
</evidence>
<gene>
    <name evidence="4" type="ORF">SEMRO_11_G008520.1</name>
</gene>
<dbReference type="Gene3D" id="1.25.40.10">
    <property type="entry name" value="Tetratricopeptide repeat domain"/>
    <property type="match status" value="3"/>
</dbReference>
<evidence type="ECO:0000256" key="2">
    <source>
        <dbReference type="ARBA" id="ARBA00022803"/>
    </source>
</evidence>
<proteinExistence type="predicted"/>
<dbReference type="AlphaFoldDB" id="A0A9N8D9X3"/>